<feature type="transmembrane region" description="Helical" evidence="8">
    <location>
        <begin position="206"/>
        <end position="227"/>
    </location>
</feature>
<feature type="transmembrane region" description="Helical" evidence="8">
    <location>
        <begin position="301"/>
        <end position="322"/>
    </location>
</feature>
<keyword evidence="7 8" id="KW-0472">Membrane</keyword>
<reference evidence="9 10" key="1">
    <citation type="submission" date="2018-03" db="EMBL/GenBank/DDBJ databases">
        <title>Genomic Encyclopedia of Type Strains, Phase III (KMG-III): the genomes of soil and plant-associated and newly described type strains.</title>
        <authorList>
            <person name="Whitman W."/>
        </authorList>
    </citation>
    <scope>NUCLEOTIDE SEQUENCE [LARGE SCALE GENOMIC DNA]</scope>
    <source>
        <strain evidence="9 10">CGMCC 1.07653</strain>
    </source>
</reference>
<comment type="caution">
    <text evidence="9">The sequence shown here is derived from an EMBL/GenBank/DDBJ whole genome shotgun (WGS) entry which is preliminary data.</text>
</comment>
<feature type="transmembrane region" description="Helical" evidence="8">
    <location>
        <begin position="259"/>
        <end position="280"/>
    </location>
</feature>
<evidence type="ECO:0000256" key="1">
    <source>
        <dbReference type="ARBA" id="ARBA00004651"/>
    </source>
</evidence>
<feature type="transmembrane region" description="Helical" evidence="8">
    <location>
        <begin position="21"/>
        <end position="41"/>
    </location>
</feature>
<protein>
    <submittedName>
        <fullName evidence="9">Putative PurR-regulated permease PerM</fullName>
    </submittedName>
</protein>
<proteinExistence type="inferred from homology"/>
<comment type="similarity">
    <text evidence="2">Belongs to the autoinducer-2 exporter (AI-2E) (TC 2.A.86) family.</text>
</comment>
<evidence type="ECO:0000256" key="3">
    <source>
        <dbReference type="ARBA" id="ARBA00022448"/>
    </source>
</evidence>
<feature type="transmembrane region" description="Helical" evidence="8">
    <location>
        <begin position="148"/>
        <end position="170"/>
    </location>
</feature>
<name>A0A2P8HXT2_9BACI</name>
<keyword evidence="5 8" id="KW-0812">Transmembrane</keyword>
<dbReference type="Proteomes" id="UP000242310">
    <property type="component" value="Unassembled WGS sequence"/>
</dbReference>
<evidence type="ECO:0000256" key="5">
    <source>
        <dbReference type="ARBA" id="ARBA00022692"/>
    </source>
</evidence>
<feature type="transmembrane region" description="Helical" evidence="8">
    <location>
        <begin position="56"/>
        <end position="76"/>
    </location>
</feature>
<feature type="transmembrane region" description="Helical" evidence="8">
    <location>
        <begin position="234"/>
        <end position="253"/>
    </location>
</feature>
<dbReference type="GO" id="GO:0005886">
    <property type="term" value="C:plasma membrane"/>
    <property type="evidence" value="ECO:0007669"/>
    <property type="project" value="UniProtKB-SubCell"/>
</dbReference>
<evidence type="ECO:0000256" key="6">
    <source>
        <dbReference type="ARBA" id="ARBA00022989"/>
    </source>
</evidence>
<evidence type="ECO:0000313" key="10">
    <source>
        <dbReference type="Proteomes" id="UP000242310"/>
    </source>
</evidence>
<evidence type="ECO:0000256" key="2">
    <source>
        <dbReference type="ARBA" id="ARBA00009773"/>
    </source>
</evidence>
<dbReference type="InterPro" id="IPR002549">
    <property type="entry name" value="AI-2E-like"/>
</dbReference>
<dbReference type="PANTHER" id="PTHR21716">
    <property type="entry name" value="TRANSMEMBRANE PROTEIN"/>
    <property type="match status" value="1"/>
</dbReference>
<comment type="subcellular location">
    <subcellularLocation>
        <location evidence="1">Cell membrane</location>
        <topology evidence="1">Multi-pass membrane protein</topology>
    </subcellularLocation>
</comment>
<keyword evidence="3" id="KW-0813">Transport</keyword>
<evidence type="ECO:0000256" key="7">
    <source>
        <dbReference type="ARBA" id="ARBA00023136"/>
    </source>
</evidence>
<dbReference type="PANTHER" id="PTHR21716:SF53">
    <property type="entry name" value="PERMEASE PERM-RELATED"/>
    <property type="match status" value="1"/>
</dbReference>
<gene>
    <name evidence="9" type="ORF">B0H94_102232</name>
</gene>
<dbReference type="AlphaFoldDB" id="A0A2P8HXT2"/>
<dbReference type="Pfam" id="PF01594">
    <property type="entry name" value="AI-2E_transport"/>
    <property type="match status" value="1"/>
</dbReference>
<sequence length="349" mass="39099">MLAALIIFMLKQIEFVFQPMFTVLQILFAPIAVAGVLYYLFRPLVGLLANWIPRGVAILLLYLSAVGGLTMFILTVGPEVQNQFNSLINTVPRIVYQAQVTFINLQENELIGQFIEQTDQYTWEELTREAAIVVNDFVRNIGTNITGYVGTIANFLIVLIIIPFVLYYMLKEGGKAPDQVFRFLSTRNEHEARRIFNDMDHALSSYIQGQVIVSFCVGVLVYIGYLIIDLDYPLVLALVAMFTNVIPFVGPWIGTFPGVVVGLFDSWLMGLLVVIVVVIVQQIESNIISPQVMGRKLQIHPVTILLLLLVAGRFGGILWLILAVPTYAVVKVIASNTYRLIKLRQANTD</sequence>
<dbReference type="EMBL" id="PYAV01000002">
    <property type="protein sequence ID" value="PSL50955.1"/>
    <property type="molecule type" value="Genomic_DNA"/>
</dbReference>
<organism evidence="9 10">
    <name type="scientific">Salsuginibacillus halophilus</name>
    <dbReference type="NCBI Taxonomy" id="517424"/>
    <lineage>
        <taxon>Bacteria</taxon>
        <taxon>Bacillati</taxon>
        <taxon>Bacillota</taxon>
        <taxon>Bacilli</taxon>
        <taxon>Bacillales</taxon>
        <taxon>Bacillaceae</taxon>
        <taxon>Salsuginibacillus</taxon>
    </lineage>
</organism>
<dbReference type="GO" id="GO:0055085">
    <property type="term" value="P:transmembrane transport"/>
    <property type="evidence" value="ECO:0007669"/>
    <property type="project" value="TreeGrafter"/>
</dbReference>
<keyword evidence="10" id="KW-1185">Reference proteome</keyword>
<evidence type="ECO:0000256" key="8">
    <source>
        <dbReference type="SAM" id="Phobius"/>
    </source>
</evidence>
<evidence type="ECO:0000313" key="9">
    <source>
        <dbReference type="EMBL" id="PSL50955.1"/>
    </source>
</evidence>
<evidence type="ECO:0000256" key="4">
    <source>
        <dbReference type="ARBA" id="ARBA00022475"/>
    </source>
</evidence>
<keyword evidence="4" id="KW-1003">Cell membrane</keyword>
<accession>A0A2P8HXT2</accession>
<keyword evidence="6 8" id="KW-1133">Transmembrane helix</keyword>